<feature type="compositionally biased region" description="Basic and acidic residues" evidence="13">
    <location>
        <begin position="393"/>
        <end position="414"/>
    </location>
</feature>
<evidence type="ECO:0000256" key="10">
    <source>
        <dbReference type="ARBA" id="ARBA00023242"/>
    </source>
</evidence>
<dbReference type="InterPro" id="IPR043129">
    <property type="entry name" value="ATPase_NBD"/>
</dbReference>
<dbReference type="GO" id="GO:0010604">
    <property type="term" value="P:positive regulation of macromolecule metabolic process"/>
    <property type="evidence" value="ECO:0007669"/>
    <property type="project" value="UniProtKB-ARBA"/>
</dbReference>
<dbReference type="FunFam" id="3.30.420.40:FF:000048">
    <property type="entry name" value="ARP5 actin-related protein 5 homolog"/>
    <property type="match status" value="1"/>
</dbReference>
<evidence type="ECO:0000256" key="9">
    <source>
        <dbReference type="ARBA" id="ARBA00023163"/>
    </source>
</evidence>
<dbReference type="FunFam" id="3.30.420.40:FF:000058">
    <property type="entry name" value="Putative actin-related protein 5"/>
    <property type="match status" value="1"/>
</dbReference>
<evidence type="ECO:0000256" key="8">
    <source>
        <dbReference type="ARBA" id="ARBA00023054"/>
    </source>
</evidence>
<dbReference type="GO" id="GO:0005524">
    <property type="term" value="F:ATP binding"/>
    <property type="evidence" value="ECO:0007669"/>
    <property type="project" value="UniProtKB-KW"/>
</dbReference>
<dbReference type="InterPro" id="IPR004000">
    <property type="entry name" value="Actin"/>
</dbReference>
<comment type="subcellular location">
    <subcellularLocation>
        <location evidence="1">Nucleus</location>
    </subcellularLocation>
</comment>
<dbReference type="SMART" id="SM00268">
    <property type="entry name" value="ACTIN"/>
    <property type="match status" value="1"/>
</dbReference>
<keyword evidence="8" id="KW-0175">Coiled coil</keyword>
<dbReference type="FunFam" id="3.30.420.40:FF:000122">
    <property type="entry name" value="ARP5 actin-related protein 5 homolog"/>
    <property type="match status" value="1"/>
</dbReference>
<keyword evidence="6" id="KW-0067">ATP-binding</keyword>
<dbReference type="GO" id="GO:0005634">
    <property type="term" value="C:nucleus"/>
    <property type="evidence" value="ECO:0007669"/>
    <property type="project" value="UniProtKB-SubCell"/>
</dbReference>
<organism evidence="14 15">
    <name type="scientific">Blepharisma stoltei</name>
    <dbReference type="NCBI Taxonomy" id="1481888"/>
    <lineage>
        <taxon>Eukaryota</taxon>
        <taxon>Sar</taxon>
        <taxon>Alveolata</taxon>
        <taxon>Ciliophora</taxon>
        <taxon>Postciliodesmatophora</taxon>
        <taxon>Heterotrichea</taxon>
        <taxon>Heterotrichida</taxon>
        <taxon>Blepharismidae</taxon>
        <taxon>Blepharisma</taxon>
    </lineage>
</organism>
<keyword evidence="9" id="KW-0804">Transcription</keyword>
<evidence type="ECO:0000256" key="7">
    <source>
        <dbReference type="ARBA" id="ARBA00023015"/>
    </source>
</evidence>
<keyword evidence="15" id="KW-1185">Reference proteome</keyword>
<keyword evidence="4" id="KW-0227">DNA damage</keyword>
<feature type="compositionally biased region" description="Basic and acidic residues" evidence="13">
    <location>
        <begin position="279"/>
        <end position="300"/>
    </location>
</feature>
<dbReference type="Pfam" id="PF00022">
    <property type="entry name" value="Actin"/>
    <property type="match status" value="2"/>
</dbReference>
<evidence type="ECO:0000256" key="4">
    <source>
        <dbReference type="ARBA" id="ARBA00022763"/>
    </source>
</evidence>
<dbReference type="CDD" id="cd10211">
    <property type="entry name" value="ASKHA_NBD_Arp5"/>
    <property type="match status" value="1"/>
</dbReference>
<name>A0AAU9IAJ8_9CILI</name>
<gene>
    <name evidence="14" type="ORF">BSTOLATCC_MIC3514</name>
</gene>
<dbReference type="AlphaFoldDB" id="A0AAU9IAJ8"/>
<evidence type="ECO:0000256" key="1">
    <source>
        <dbReference type="ARBA" id="ARBA00004123"/>
    </source>
</evidence>
<feature type="region of interest" description="Disordered" evidence="13">
    <location>
        <begin position="389"/>
        <end position="414"/>
    </location>
</feature>
<keyword evidence="3" id="KW-0547">Nucleotide-binding</keyword>
<accession>A0AAU9IAJ8</accession>
<reference evidence="14" key="1">
    <citation type="submission" date="2021-09" db="EMBL/GenBank/DDBJ databases">
        <authorList>
            <consortium name="AG Swart"/>
            <person name="Singh M."/>
            <person name="Singh A."/>
            <person name="Seah K."/>
            <person name="Emmerich C."/>
        </authorList>
    </citation>
    <scope>NUCLEOTIDE SEQUENCE</scope>
    <source>
        <strain evidence="14">ATCC30299</strain>
    </source>
</reference>
<evidence type="ECO:0000313" key="15">
    <source>
        <dbReference type="Proteomes" id="UP001162131"/>
    </source>
</evidence>
<evidence type="ECO:0000256" key="2">
    <source>
        <dbReference type="ARBA" id="ARBA00006752"/>
    </source>
</evidence>
<dbReference type="Gene3D" id="3.30.420.40">
    <property type="match status" value="3"/>
</dbReference>
<proteinExistence type="inferred from homology"/>
<dbReference type="GO" id="GO:0006974">
    <property type="term" value="P:DNA damage response"/>
    <property type="evidence" value="ECO:0007669"/>
    <property type="project" value="UniProtKB-KW"/>
</dbReference>
<evidence type="ECO:0008006" key="16">
    <source>
        <dbReference type="Google" id="ProtNLM"/>
    </source>
</evidence>
<evidence type="ECO:0000256" key="5">
    <source>
        <dbReference type="ARBA" id="ARBA00022801"/>
    </source>
</evidence>
<sequence length="688" mass="80123">MEIPVFDLKGLPVQVPPDISKLKDVYLKRYKQTGTPIIIDNGSFNCRVGWAGSESPILTFRNIVSRQKTSKEVQEVLVGSEIPEADLYKLSIRSPFERDILQHFHTQEHVFDYLFWALGINEDRVNHPIVVTETVCSPNYSRQILLEMLFEGYQVPKVNLGVDSLFSFRHNLGANRSGLVVNFGHQATHILPCLDGEFLPGFARRINVGGNHCTQSLLNTLQTRYFYNRNLITWPIAQEIVYSYCYTAVDYFQELENLRLGNQIRIQLPWVMPQQPTDEELKRKQQQRREQGKKLREISAKKNEEKKKMMEQELCELENIASKYRKSNSEFQEGLVARGISNFDELKKKINILKSRLNLEVDDSEKYNLVDIPDEELSAEQQKQKKLQKMQKAQKESREQKKAKENEEKERIEKLKQEDPAAYLEDLRKQRLEIQTRIDERNKIKVELQNRHSRQSQRRLRAIAELGNESSIKDDNFGVKDQDWDIYRDIHKDTQEEDEEDQVLLADLDSEIAQLDPNHLITIGEVWRPPTAEDYQIYLETDRIRPPEIVFQPSIIGLEQAGLVQTIEQVLNLFSPAQAQNLASCIFLTGASVQFPNFKERLEREIMMIRPFGSEFNVVTARDPALDAWRGASDFSLTEEYHNTALTKEEYDENGQDYLKVKQRHLASNSYFTTPNRGEEPTKRQKVR</sequence>
<evidence type="ECO:0000256" key="12">
    <source>
        <dbReference type="RuleBase" id="RU000487"/>
    </source>
</evidence>
<dbReference type="EMBL" id="CAJZBQ010000004">
    <property type="protein sequence ID" value="CAG9311222.1"/>
    <property type="molecule type" value="Genomic_DNA"/>
</dbReference>
<keyword evidence="10" id="KW-0539">Nucleus</keyword>
<evidence type="ECO:0000256" key="6">
    <source>
        <dbReference type="ARBA" id="ARBA00022840"/>
    </source>
</evidence>
<dbReference type="SUPFAM" id="SSF53067">
    <property type="entry name" value="Actin-like ATPase domain"/>
    <property type="match status" value="2"/>
</dbReference>
<comment type="similarity">
    <text evidence="2 12">Belongs to the actin family.</text>
</comment>
<dbReference type="GO" id="GO:0016787">
    <property type="term" value="F:hydrolase activity"/>
    <property type="evidence" value="ECO:0007669"/>
    <property type="project" value="UniProtKB-KW"/>
</dbReference>
<comment type="catalytic activity">
    <reaction evidence="11">
        <text>ATP + H2O = ADP + phosphate + H(+)</text>
        <dbReference type="Rhea" id="RHEA:13065"/>
        <dbReference type="ChEBI" id="CHEBI:15377"/>
        <dbReference type="ChEBI" id="CHEBI:15378"/>
        <dbReference type="ChEBI" id="CHEBI:30616"/>
        <dbReference type="ChEBI" id="CHEBI:43474"/>
        <dbReference type="ChEBI" id="CHEBI:456216"/>
    </reaction>
</comment>
<protein>
    <recommendedName>
        <fullName evidence="16">Actin-related protein 5</fullName>
    </recommendedName>
</protein>
<dbReference type="PANTHER" id="PTHR11937">
    <property type="entry name" value="ACTIN"/>
    <property type="match status" value="1"/>
</dbReference>
<evidence type="ECO:0000313" key="14">
    <source>
        <dbReference type="EMBL" id="CAG9311222.1"/>
    </source>
</evidence>
<dbReference type="Proteomes" id="UP001162131">
    <property type="component" value="Unassembled WGS sequence"/>
</dbReference>
<evidence type="ECO:0000256" key="13">
    <source>
        <dbReference type="SAM" id="MobiDB-lite"/>
    </source>
</evidence>
<evidence type="ECO:0000256" key="3">
    <source>
        <dbReference type="ARBA" id="ARBA00022741"/>
    </source>
</evidence>
<keyword evidence="5" id="KW-0378">Hydrolase</keyword>
<comment type="caution">
    <text evidence="14">The sequence shown here is derived from an EMBL/GenBank/DDBJ whole genome shotgun (WGS) entry which is preliminary data.</text>
</comment>
<evidence type="ECO:0000256" key="11">
    <source>
        <dbReference type="ARBA" id="ARBA00049360"/>
    </source>
</evidence>
<feature type="region of interest" description="Disordered" evidence="13">
    <location>
        <begin position="277"/>
        <end position="300"/>
    </location>
</feature>
<keyword evidence="7" id="KW-0805">Transcription regulation</keyword>